<dbReference type="KEGG" id="srm:SRM_00356"/>
<dbReference type="SUPFAM" id="SSF101898">
    <property type="entry name" value="NHL repeat"/>
    <property type="match status" value="1"/>
</dbReference>
<dbReference type="PANTHER" id="PTHR35340:SF5">
    <property type="entry name" value="ASST-DOMAIN-CONTAINING PROTEIN"/>
    <property type="match status" value="1"/>
</dbReference>
<reference evidence="2" key="2">
    <citation type="submission" date="2010-04" db="EMBL/GenBank/DDBJ databases">
        <title>Genome sequence of Salinibacter ruber M8.</title>
        <authorList>
            <consortium name="Genoscope"/>
        </authorList>
    </citation>
    <scope>NUCLEOTIDE SEQUENCE [LARGE SCALE GENOMIC DNA]</scope>
    <source>
        <strain evidence="2">M8</strain>
    </source>
</reference>
<dbReference type="Pfam" id="PF14269">
    <property type="entry name" value="Arylsulfotran_2"/>
    <property type="match status" value="1"/>
</dbReference>
<evidence type="ECO:0000313" key="2">
    <source>
        <dbReference type="Proteomes" id="UP000000933"/>
    </source>
</evidence>
<dbReference type="InterPro" id="IPR053143">
    <property type="entry name" value="Arylsulfate_ST"/>
</dbReference>
<gene>
    <name evidence="1" type="ordered locus">SRM_00356</name>
</gene>
<dbReference type="HOGENOM" id="CLU_045977_0_0_10"/>
<dbReference type="InterPro" id="IPR039535">
    <property type="entry name" value="ASST-like"/>
</dbReference>
<organism evidence="1 2">
    <name type="scientific">Salinibacter ruber (strain M8)</name>
    <dbReference type="NCBI Taxonomy" id="761659"/>
    <lineage>
        <taxon>Bacteria</taxon>
        <taxon>Pseudomonadati</taxon>
        <taxon>Rhodothermota</taxon>
        <taxon>Rhodothermia</taxon>
        <taxon>Rhodothermales</taxon>
        <taxon>Salinibacteraceae</taxon>
        <taxon>Salinibacter</taxon>
    </lineage>
</organism>
<dbReference type="PANTHER" id="PTHR35340">
    <property type="entry name" value="PQQ ENZYME REPEAT PROTEIN-RELATED"/>
    <property type="match status" value="1"/>
</dbReference>
<protein>
    <recommendedName>
        <fullName evidence="3">Arylsulfotransferase (ASST)</fullName>
    </recommendedName>
</protein>
<dbReference type="Proteomes" id="UP000000933">
    <property type="component" value="Chromosome"/>
</dbReference>
<proteinExistence type="predicted"/>
<evidence type="ECO:0008006" key="3">
    <source>
        <dbReference type="Google" id="ProtNLM"/>
    </source>
</evidence>
<dbReference type="EMBL" id="FP565814">
    <property type="protein sequence ID" value="CBH23277.1"/>
    <property type="molecule type" value="Genomic_DNA"/>
</dbReference>
<evidence type="ECO:0000313" key="1">
    <source>
        <dbReference type="EMBL" id="CBH23277.1"/>
    </source>
</evidence>
<sequence>MALLYVFLARRCTRFRRIRSSLSSYLMQSTFSKIWFVASVALLAFLIGFAVRAARVPPNDVLKQAWMQARSTVEPPTFLKPRVHDRSGVRRADPDAMQDGVTLLTSTWKGPEGWSPRIRLINRAGDVLHEWRIDETALFADSLDLSRKHYLHGSHLLPNGDVLFNVEHGGTARVDACGTVKWRLPIGTHHSIDRAADGSFWVSDLTQSLRRTSSAYPDGYPGLEAAYFDRLTRISPEGQVLQTIGVLDILYGSDLARYVSKAYISGQQESPESDLPGTDPTHLNDVEPLPPSMADEYPLFEAGDLLVSLRNVHLVFVLDPETETVKWHASEPFIMQHDPDFIGDGWIGVFDNNRDFTERGTVQGGTRIIGIQPHTDSTRKLFPTPQSESFHTKKGGKWQLLDNGNLLLTEHHAGRVMEVAPDGRTVWEWIHPPHEGSTVPAVQEGTRYDLSPDDLSDWPCASKDFVRTPTPQ</sequence>
<accession>D5H5H2</accession>
<reference evidence="1 2" key="1">
    <citation type="journal article" date="2010" name="ISME J.">
        <title>Fine-scale evolution: genomic, phenotypic and ecological differentiation in two coexisting Salinibacter ruber strains.</title>
        <authorList>
            <person name="Pena A."/>
            <person name="Teeling H."/>
            <person name="Huerta-Cepas J."/>
            <person name="Santos F."/>
            <person name="Yarza P."/>
            <person name="Brito-Echeverria J."/>
            <person name="Lucio M."/>
            <person name="Schmitt-Kopplin P."/>
            <person name="Meseguer I."/>
            <person name="Schenowitz C."/>
            <person name="Dossat C."/>
            <person name="Barbe V."/>
            <person name="Dopazo J."/>
            <person name="Rossello-Mora R."/>
            <person name="Schuler M."/>
            <person name="Glockner F.O."/>
            <person name="Amann R."/>
            <person name="Gabaldon T."/>
            <person name="Anton J."/>
        </authorList>
    </citation>
    <scope>NUCLEOTIDE SEQUENCE [LARGE SCALE GENOMIC DNA]</scope>
    <source>
        <strain evidence="1 2">M8</strain>
    </source>
</reference>
<name>D5H5H2_SALRM</name>
<dbReference type="AlphaFoldDB" id="D5H5H2"/>